<evidence type="ECO:0000259" key="5">
    <source>
        <dbReference type="Pfam" id="PF07731"/>
    </source>
</evidence>
<dbReference type="PANTHER" id="PTHR11709">
    <property type="entry name" value="MULTI-COPPER OXIDASE"/>
    <property type="match status" value="1"/>
</dbReference>
<keyword evidence="1" id="KW-0479">Metal-binding</keyword>
<dbReference type="InterPro" id="IPR011706">
    <property type="entry name" value="Cu-oxidase_C"/>
</dbReference>
<keyword evidence="3" id="KW-0472">Membrane</keyword>
<dbReference type="CDD" id="cd13881">
    <property type="entry name" value="CuRO_2_McoC_like"/>
    <property type="match status" value="1"/>
</dbReference>
<dbReference type="InterPro" id="IPR045087">
    <property type="entry name" value="Cu-oxidase_fam"/>
</dbReference>
<dbReference type="CDD" id="cd13853">
    <property type="entry name" value="CuRO_1_Tth-MCO_like"/>
    <property type="match status" value="1"/>
</dbReference>
<evidence type="ECO:0000259" key="6">
    <source>
        <dbReference type="Pfam" id="PF07732"/>
    </source>
</evidence>
<keyword evidence="8" id="KW-1185">Reference proteome</keyword>
<evidence type="ECO:0000313" key="7">
    <source>
        <dbReference type="EMBL" id="MCI4660082.1"/>
    </source>
</evidence>
<dbReference type="CDD" id="cd13900">
    <property type="entry name" value="CuRO_3_Tth-MCO_like"/>
    <property type="match status" value="1"/>
</dbReference>
<feature type="domain" description="Plastocyanin-like" evidence="6">
    <location>
        <begin position="69"/>
        <end position="178"/>
    </location>
</feature>
<evidence type="ECO:0000313" key="8">
    <source>
        <dbReference type="Proteomes" id="UP001165341"/>
    </source>
</evidence>
<evidence type="ECO:0000256" key="2">
    <source>
        <dbReference type="ARBA" id="ARBA00023002"/>
    </source>
</evidence>
<evidence type="ECO:0000256" key="3">
    <source>
        <dbReference type="SAM" id="Phobius"/>
    </source>
</evidence>
<comment type="caution">
    <text evidence="7">The sequence shown here is derived from an EMBL/GenBank/DDBJ whole genome shotgun (WGS) entry which is preliminary data.</text>
</comment>
<organism evidence="7 8">
    <name type="scientific">Cryobacterium zhongshanensis</name>
    <dbReference type="NCBI Taxonomy" id="2928153"/>
    <lineage>
        <taxon>Bacteria</taxon>
        <taxon>Bacillati</taxon>
        <taxon>Actinomycetota</taxon>
        <taxon>Actinomycetes</taxon>
        <taxon>Micrococcales</taxon>
        <taxon>Microbacteriaceae</taxon>
        <taxon>Cryobacterium</taxon>
    </lineage>
</organism>
<dbReference type="GO" id="GO:0005507">
    <property type="term" value="F:copper ion binding"/>
    <property type="evidence" value="ECO:0007669"/>
    <property type="project" value="InterPro"/>
</dbReference>
<gene>
    <name evidence="7" type="ORF">MQH31_19925</name>
</gene>
<dbReference type="InterPro" id="IPR001117">
    <property type="entry name" value="Cu-oxidase_2nd"/>
</dbReference>
<sequence length="487" mass="52122">MQPISRRSALILGGLGTASILAGGTGLFWTANIGFVPSTGEDFAEPKTLRSINGALQLKLKAAEGPALIAGRQATALTYNGGLPGPTLIVRPGDRVRVSVENKLQEPTNLHVHGLHVSPNGNSDNMFVSIDPGSSFDYEYLLPKDHPPGVYWYHPHHHGTVATQVFGGLYGAIIVDDPTPIPVSRDRVLVISDITLDESGTIPGASAMDRMLGREGSLMLVNGHASPQLTARPGERERWRIINACAARYLKLRLDGQQLQLLGIDSGRFPSPRTVTEVVLAPGNRADLLVTTSNGTATLQTLPVDRGTAMGMMGGTRPSPTTVNLATLVIAGTAADAPAEVPAQPAPRDLRNSPVDGQRELTFAMGMGSGGMGMGSDTNMMESVIDGKKFDPARIDTIVHGGSVEEWTLTNTSPMDHPVHLHVWPMQIVEQNGAHVTEVLWQDVVNVPAKSRIRVRIPFDDFTGKTVYHCHILDHEDAGMMGIIEAS</sequence>
<feature type="domain" description="Plastocyanin-like" evidence="5">
    <location>
        <begin position="382"/>
        <end position="483"/>
    </location>
</feature>
<dbReference type="AlphaFoldDB" id="A0AA41UHA6"/>
<keyword evidence="3" id="KW-1133">Transmembrane helix</keyword>
<accession>A0AA41UHA6</accession>
<dbReference type="Gene3D" id="2.60.40.420">
    <property type="entry name" value="Cupredoxins - blue copper proteins"/>
    <property type="match status" value="3"/>
</dbReference>
<dbReference type="RefSeq" id="WP_243013510.1">
    <property type="nucleotide sequence ID" value="NZ_JALGAR010000009.1"/>
</dbReference>
<feature type="domain" description="Plastocyanin-like" evidence="4">
    <location>
        <begin position="219"/>
        <end position="294"/>
    </location>
</feature>
<evidence type="ECO:0000259" key="4">
    <source>
        <dbReference type="Pfam" id="PF00394"/>
    </source>
</evidence>
<reference evidence="7" key="1">
    <citation type="submission" date="2022-03" db="EMBL/GenBank/DDBJ databases">
        <title>Cryobacterium sp. nov. strain ZS14-85, isolated from Antarctic soil.</title>
        <authorList>
            <person name="Li J."/>
            <person name="Niu G."/>
        </authorList>
    </citation>
    <scope>NUCLEOTIDE SEQUENCE</scope>
    <source>
        <strain evidence="7">ZS14-85</strain>
    </source>
</reference>
<feature type="transmembrane region" description="Helical" evidence="3">
    <location>
        <begin position="9"/>
        <end position="29"/>
    </location>
</feature>
<dbReference type="SUPFAM" id="SSF49503">
    <property type="entry name" value="Cupredoxins"/>
    <property type="match status" value="3"/>
</dbReference>
<dbReference type="InterPro" id="IPR011707">
    <property type="entry name" value="Cu-oxidase-like_N"/>
</dbReference>
<dbReference type="Pfam" id="PF00394">
    <property type="entry name" value="Cu-oxidase"/>
    <property type="match status" value="1"/>
</dbReference>
<name>A0AA41UHA6_9MICO</name>
<dbReference type="InterPro" id="IPR002355">
    <property type="entry name" value="Cu_oxidase_Cu_BS"/>
</dbReference>
<protein>
    <submittedName>
        <fullName evidence="7">Multicopper oxidase family protein</fullName>
    </submittedName>
</protein>
<dbReference type="PANTHER" id="PTHR11709:SF2">
    <property type="entry name" value="MULTICOPPER OXIDASE LPR1"/>
    <property type="match status" value="1"/>
</dbReference>
<dbReference type="EMBL" id="JALGAR010000009">
    <property type="protein sequence ID" value="MCI4660082.1"/>
    <property type="molecule type" value="Genomic_DNA"/>
</dbReference>
<evidence type="ECO:0000256" key="1">
    <source>
        <dbReference type="ARBA" id="ARBA00022723"/>
    </source>
</evidence>
<dbReference type="Pfam" id="PF07731">
    <property type="entry name" value="Cu-oxidase_2"/>
    <property type="match status" value="1"/>
</dbReference>
<proteinExistence type="predicted"/>
<dbReference type="Pfam" id="PF07732">
    <property type="entry name" value="Cu-oxidase_3"/>
    <property type="match status" value="1"/>
</dbReference>
<dbReference type="GO" id="GO:0016491">
    <property type="term" value="F:oxidoreductase activity"/>
    <property type="evidence" value="ECO:0007669"/>
    <property type="project" value="UniProtKB-KW"/>
</dbReference>
<dbReference type="InterPro" id="IPR008972">
    <property type="entry name" value="Cupredoxin"/>
</dbReference>
<dbReference type="Proteomes" id="UP001165341">
    <property type="component" value="Unassembled WGS sequence"/>
</dbReference>
<keyword evidence="2" id="KW-0560">Oxidoreductase</keyword>
<keyword evidence="3" id="KW-0812">Transmembrane</keyword>
<dbReference type="PROSITE" id="PS00080">
    <property type="entry name" value="MULTICOPPER_OXIDASE2"/>
    <property type="match status" value="1"/>
</dbReference>